<reference evidence="4" key="1">
    <citation type="submission" date="2024-03" db="EMBL/GenBank/DDBJ databases">
        <title>Chitinophaga horti sp. nov., isolated from garden soil.</title>
        <authorList>
            <person name="Lee D.S."/>
            <person name="Han D.M."/>
            <person name="Baek J.H."/>
            <person name="Choi D.G."/>
            <person name="Jeon J.H."/>
            <person name="Jeon C.O."/>
        </authorList>
    </citation>
    <scope>NUCLEOTIDE SEQUENCE [LARGE SCALE GENOMIC DNA]</scope>
    <source>
        <strain evidence="4">GPA1</strain>
    </source>
</reference>
<feature type="compositionally biased region" description="Polar residues" evidence="1">
    <location>
        <begin position="225"/>
        <end position="240"/>
    </location>
</feature>
<proteinExistence type="predicted"/>
<evidence type="ECO:0000256" key="1">
    <source>
        <dbReference type="SAM" id="MobiDB-lite"/>
    </source>
</evidence>
<dbReference type="Proteomes" id="UP001485459">
    <property type="component" value="Chromosome"/>
</dbReference>
<dbReference type="SUPFAM" id="SSF48452">
    <property type="entry name" value="TPR-like"/>
    <property type="match status" value="1"/>
</dbReference>
<organism evidence="3 4">
    <name type="scientific">Chitinophaga pollutisoli</name>
    <dbReference type="NCBI Taxonomy" id="3133966"/>
    <lineage>
        <taxon>Bacteria</taxon>
        <taxon>Pseudomonadati</taxon>
        <taxon>Bacteroidota</taxon>
        <taxon>Chitinophagia</taxon>
        <taxon>Chitinophagales</taxon>
        <taxon>Chitinophagaceae</taxon>
        <taxon>Chitinophaga</taxon>
    </lineage>
</organism>
<evidence type="ECO:0000313" key="4">
    <source>
        <dbReference type="Proteomes" id="UP001485459"/>
    </source>
</evidence>
<sequence length="370" mass="41479">MNSHSPRQERVLRIFTPVRCLNRDQLRRYHLGQMTGVEHHLVEQHLVECDLCHDALATVENPANIESYQQLSTQLSQYIHREYAAGVQPVARAHKQPLLKPQPHARKSFTESAQSYFWTVVFLAFGGGSIFLLQQHLKNRPPLTSLPLRATDAIVLPAPRGAALGDYQPVVSDTQQEEKPLVIQTKYSTRDTSHMSAAALPVAAKDTAQQKKPVKDGALPKPPVTDSNTRALIANATPTPRVQKETPKEPPKEPQKEAPKEKAPEPARATVEKEEEPATEKKETAKPANGDDYVYRSAMQYQQQGDYNEAINQFRKLSDRGRYAERARYQMAICYRAKGQKGKARRILKDIANSDGSMKSLAQAELSTMN</sequence>
<dbReference type="Pfam" id="PF14559">
    <property type="entry name" value="TPR_19"/>
    <property type="match status" value="1"/>
</dbReference>
<gene>
    <name evidence="3" type="ORF">WJU16_02565</name>
</gene>
<evidence type="ECO:0000256" key="2">
    <source>
        <dbReference type="SAM" id="Phobius"/>
    </source>
</evidence>
<feature type="transmembrane region" description="Helical" evidence="2">
    <location>
        <begin position="116"/>
        <end position="133"/>
    </location>
</feature>
<dbReference type="InterPro" id="IPR011990">
    <property type="entry name" value="TPR-like_helical_dom_sf"/>
</dbReference>
<evidence type="ECO:0000313" key="3">
    <source>
        <dbReference type="EMBL" id="WZN41918.1"/>
    </source>
</evidence>
<keyword evidence="2" id="KW-0472">Membrane</keyword>
<dbReference type="RefSeq" id="WP_341836761.1">
    <property type="nucleotide sequence ID" value="NZ_CP149822.1"/>
</dbReference>
<dbReference type="EMBL" id="CP149822">
    <property type="protein sequence ID" value="WZN41918.1"/>
    <property type="molecule type" value="Genomic_DNA"/>
</dbReference>
<feature type="region of interest" description="Disordered" evidence="1">
    <location>
        <begin position="202"/>
        <end position="293"/>
    </location>
</feature>
<dbReference type="Gene3D" id="1.25.40.10">
    <property type="entry name" value="Tetratricopeptide repeat domain"/>
    <property type="match status" value="1"/>
</dbReference>
<accession>A0ABZ2YR28</accession>
<feature type="compositionally biased region" description="Basic and acidic residues" evidence="1">
    <location>
        <begin position="242"/>
        <end position="285"/>
    </location>
</feature>
<keyword evidence="2" id="KW-1133">Transmembrane helix</keyword>
<keyword evidence="4" id="KW-1185">Reference proteome</keyword>
<name>A0ABZ2YR28_9BACT</name>
<keyword evidence="2" id="KW-0812">Transmembrane</keyword>
<protein>
    <submittedName>
        <fullName evidence="3">Tetratricopeptide repeat protein</fullName>
    </submittedName>
</protein>